<dbReference type="EMBL" id="GECU01000308">
    <property type="protein sequence ID" value="JAT07399.1"/>
    <property type="molecule type" value="Transcribed_RNA"/>
</dbReference>
<sequence>MSAETDIHVTKDKVFDPTFGLNSHMLGVIVAVIAVVITILLFVLWQRRQNARRGVLILGLCDAGKTLVFSRLLYNRHILTHTSIRENCGELIVNSGYLRVIDIPGHERVRFKFFDQYKAIARGIIFVIDATTIQKEIRDAAELLYTILTDAAIVSAAPRVLVLCNKQDQTLAKGSQVVKSLLEKELNLLRSTKASQLSSIEGSTAQVTLGTPDKEFQFAQLAPISVEFAEGCAFNSTPETQAELKSVHKWVASIA</sequence>
<dbReference type="AlphaFoldDB" id="A0A1B6K7G5"/>
<dbReference type="InterPro" id="IPR027417">
    <property type="entry name" value="P-loop_NTPase"/>
</dbReference>
<evidence type="ECO:0000256" key="10">
    <source>
        <dbReference type="ARBA" id="ARBA00023170"/>
    </source>
</evidence>
<evidence type="ECO:0000256" key="7">
    <source>
        <dbReference type="ARBA" id="ARBA00022989"/>
    </source>
</evidence>
<evidence type="ECO:0000313" key="12">
    <source>
        <dbReference type="EMBL" id="JAT07399.1"/>
    </source>
</evidence>
<keyword evidence="10" id="KW-0675">Receptor</keyword>
<comment type="similarity">
    <text evidence="2">Belongs to the SRP receptor beta subunit family.</text>
</comment>
<dbReference type="InterPro" id="IPR019009">
    <property type="entry name" value="SRP_receptor_beta_su"/>
</dbReference>
<dbReference type="Gene3D" id="3.40.50.300">
    <property type="entry name" value="P-loop containing nucleotide triphosphate hydrolases"/>
    <property type="match status" value="1"/>
</dbReference>
<dbReference type="PANTHER" id="PTHR45909">
    <property type="entry name" value="ADP-RIBOSYLATION FACTOR-RELATED PROTEIN 1"/>
    <property type="match status" value="1"/>
</dbReference>
<name>A0A1B6K7G5_9HEMI</name>
<dbReference type="InterPro" id="IPR024156">
    <property type="entry name" value="Small_GTPase_ARF"/>
</dbReference>
<feature type="transmembrane region" description="Helical" evidence="11">
    <location>
        <begin position="25"/>
        <end position="45"/>
    </location>
</feature>
<comment type="subcellular location">
    <subcellularLocation>
        <location evidence="1">Endoplasmic reticulum membrane</location>
        <topology evidence="1">Single-pass membrane protein</topology>
    </subcellularLocation>
</comment>
<dbReference type="GO" id="GO:0006886">
    <property type="term" value="P:intracellular protein transport"/>
    <property type="evidence" value="ECO:0007669"/>
    <property type="project" value="TreeGrafter"/>
</dbReference>
<evidence type="ECO:0000256" key="8">
    <source>
        <dbReference type="ARBA" id="ARBA00023134"/>
    </source>
</evidence>
<proteinExistence type="inferred from homology"/>
<evidence type="ECO:0000256" key="6">
    <source>
        <dbReference type="ARBA" id="ARBA00022824"/>
    </source>
</evidence>
<dbReference type="GO" id="GO:0005525">
    <property type="term" value="F:GTP binding"/>
    <property type="evidence" value="ECO:0007669"/>
    <property type="project" value="UniProtKB-KW"/>
</dbReference>
<dbReference type="CDD" id="cd04105">
    <property type="entry name" value="SR_beta"/>
    <property type="match status" value="1"/>
</dbReference>
<dbReference type="GO" id="GO:0005794">
    <property type="term" value="C:Golgi apparatus"/>
    <property type="evidence" value="ECO:0007669"/>
    <property type="project" value="TreeGrafter"/>
</dbReference>
<keyword evidence="6" id="KW-0256">Endoplasmic reticulum</keyword>
<dbReference type="GO" id="GO:0043001">
    <property type="term" value="P:Golgi to plasma membrane protein transport"/>
    <property type="evidence" value="ECO:0007669"/>
    <property type="project" value="TreeGrafter"/>
</dbReference>
<evidence type="ECO:0000256" key="2">
    <source>
        <dbReference type="ARBA" id="ARBA00005619"/>
    </source>
</evidence>
<evidence type="ECO:0000256" key="5">
    <source>
        <dbReference type="ARBA" id="ARBA00022741"/>
    </source>
</evidence>
<reference evidence="12" key="1">
    <citation type="submission" date="2015-11" db="EMBL/GenBank/DDBJ databases">
        <title>De novo transcriptome assembly of four potential Pierce s Disease insect vectors from Arizona vineyards.</title>
        <authorList>
            <person name="Tassone E.E."/>
        </authorList>
    </citation>
    <scope>NUCLEOTIDE SEQUENCE</scope>
</reference>
<evidence type="ECO:0000256" key="11">
    <source>
        <dbReference type="SAM" id="Phobius"/>
    </source>
</evidence>
<organism evidence="12">
    <name type="scientific">Homalodisca liturata</name>
    <dbReference type="NCBI Taxonomy" id="320908"/>
    <lineage>
        <taxon>Eukaryota</taxon>
        <taxon>Metazoa</taxon>
        <taxon>Ecdysozoa</taxon>
        <taxon>Arthropoda</taxon>
        <taxon>Hexapoda</taxon>
        <taxon>Insecta</taxon>
        <taxon>Pterygota</taxon>
        <taxon>Neoptera</taxon>
        <taxon>Paraneoptera</taxon>
        <taxon>Hemiptera</taxon>
        <taxon>Auchenorrhyncha</taxon>
        <taxon>Membracoidea</taxon>
        <taxon>Cicadellidae</taxon>
        <taxon>Cicadellinae</taxon>
        <taxon>Proconiini</taxon>
        <taxon>Homalodisca</taxon>
    </lineage>
</organism>
<keyword evidence="8" id="KW-0342">GTP-binding</keyword>
<keyword evidence="9 11" id="KW-0472">Membrane</keyword>
<dbReference type="GO" id="GO:0003924">
    <property type="term" value="F:GTPase activity"/>
    <property type="evidence" value="ECO:0007669"/>
    <property type="project" value="TreeGrafter"/>
</dbReference>
<dbReference type="PANTHER" id="PTHR45909:SF1">
    <property type="entry name" value="ADP-RIBOSYLATION FACTOR-RELATED PROTEIN 1"/>
    <property type="match status" value="1"/>
</dbReference>
<evidence type="ECO:0000256" key="4">
    <source>
        <dbReference type="ARBA" id="ARBA00022692"/>
    </source>
</evidence>
<gene>
    <name evidence="12" type="ORF">g.19256</name>
</gene>
<keyword evidence="7 11" id="KW-1133">Transmembrane helix</keyword>
<evidence type="ECO:0000256" key="9">
    <source>
        <dbReference type="ARBA" id="ARBA00023136"/>
    </source>
</evidence>
<protein>
    <recommendedName>
        <fullName evidence="3">Signal recognition particle receptor subunit beta</fullName>
    </recommendedName>
</protein>
<keyword evidence="4 11" id="KW-0812">Transmembrane</keyword>
<accession>A0A1B6K7G5</accession>
<dbReference type="Pfam" id="PF09439">
    <property type="entry name" value="SRPRB"/>
    <property type="match status" value="1"/>
</dbReference>
<evidence type="ECO:0000256" key="3">
    <source>
        <dbReference type="ARBA" id="ARBA00020256"/>
    </source>
</evidence>
<dbReference type="GO" id="GO:0034067">
    <property type="term" value="P:protein localization to Golgi apparatus"/>
    <property type="evidence" value="ECO:0007669"/>
    <property type="project" value="TreeGrafter"/>
</dbReference>
<keyword evidence="5" id="KW-0547">Nucleotide-binding</keyword>
<evidence type="ECO:0000256" key="1">
    <source>
        <dbReference type="ARBA" id="ARBA00004389"/>
    </source>
</evidence>
<dbReference type="SUPFAM" id="SSF52540">
    <property type="entry name" value="P-loop containing nucleoside triphosphate hydrolases"/>
    <property type="match status" value="1"/>
</dbReference>
<dbReference type="GO" id="GO:0005789">
    <property type="term" value="C:endoplasmic reticulum membrane"/>
    <property type="evidence" value="ECO:0007669"/>
    <property type="project" value="UniProtKB-SubCell"/>
</dbReference>